<comment type="caution">
    <text evidence="2">The sequence shown here is derived from an EMBL/GenBank/DDBJ whole genome shotgun (WGS) entry which is preliminary data.</text>
</comment>
<name>A0ABR0MU67_GOSAR</name>
<accession>A0ABR0MU67</accession>
<organism evidence="2 3">
    <name type="scientific">Gossypium arboreum</name>
    <name type="common">Tree cotton</name>
    <name type="synonym">Gossypium nanking</name>
    <dbReference type="NCBI Taxonomy" id="29729"/>
    <lineage>
        <taxon>Eukaryota</taxon>
        <taxon>Viridiplantae</taxon>
        <taxon>Streptophyta</taxon>
        <taxon>Embryophyta</taxon>
        <taxon>Tracheophyta</taxon>
        <taxon>Spermatophyta</taxon>
        <taxon>Magnoliopsida</taxon>
        <taxon>eudicotyledons</taxon>
        <taxon>Gunneridae</taxon>
        <taxon>Pentapetalae</taxon>
        <taxon>rosids</taxon>
        <taxon>malvids</taxon>
        <taxon>Malvales</taxon>
        <taxon>Malvaceae</taxon>
        <taxon>Malvoideae</taxon>
        <taxon>Gossypium</taxon>
    </lineage>
</organism>
<reference evidence="2 3" key="1">
    <citation type="submission" date="2023-03" db="EMBL/GenBank/DDBJ databases">
        <title>WGS of Gossypium arboreum.</title>
        <authorList>
            <person name="Yu D."/>
        </authorList>
    </citation>
    <scope>NUCLEOTIDE SEQUENCE [LARGE SCALE GENOMIC DNA]</scope>
    <source>
        <tissue evidence="2">Leaf</tissue>
    </source>
</reference>
<dbReference type="EMBL" id="JARKNE010000012">
    <property type="protein sequence ID" value="KAK5776644.1"/>
    <property type="molecule type" value="Genomic_DNA"/>
</dbReference>
<feature type="compositionally biased region" description="Basic and acidic residues" evidence="1">
    <location>
        <begin position="25"/>
        <end position="36"/>
    </location>
</feature>
<sequence>MLGAWECSKTLQENGSTPNESSDINGKDDCSGHSRNLLCKDKDRFEGVMEETRSWCDESMQKKDSNEGLEKIDAINKGQHTTSMGECVRAAVMENVQHDDVGVSGNQMDSVLGSDQELNGTKVMVDIKDDNDMGPSSSNSLNQLGENDRQPTINFDMNPVLDCPNTEDINLSTDKDDGLGLSNNSRTSTQSQDGSHRKGSKNDIFSEASVSSIELSSCEQPWCETRVNSPNMSARVSKLVSCIRVQFDIVL</sequence>
<proteinExistence type="predicted"/>
<feature type="region of interest" description="Disordered" evidence="1">
    <location>
        <begin position="1"/>
        <end position="36"/>
    </location>
</feature>
<dbReference type="Proteomes" id="UP001358586">
    <property type="component" value="Chromosome 12"/>
</dbReference>
<feature type="compositionally biased region" description="Polar residues" evidence="1">
    <location>
        <begin position="134"/>
        <end position="155"/>
    </location>
</feature>
<keyword evidence="3" id="KW-1185">Reference proteome</keyword>
<feature type="region of interest" description="Disordered" evidence="1">
    <location>
        <begin position="127"/>
        <end position="202"/>
    </location>
</feature>
<feature type="compositionally biased region" description="Polar residues" evidence="1">
    <location>
        <begin position="181"/>
        <end position="193"/>
    </location>
</feature>
<evidence type="ECO:0000313" key="2">
    <source>
        <dbReference type="EMBL" id="KAK5776644.1"/>
    </source>
</evidence>
<evidence type="ECO:0000256" key="1">
    <source>
        <dbReference type="SAM" id="MobiDB-lite"/>
    </source>
</evidence>
<evidence type="ECO:0000313" key="3">
    <source>
        <dbReference type="Proteomes" id="UP001358586"/>
    </source>
</evidence>
<protein>
    <submittedName>
        <fullName evidence="2">Uncharacterized protein</fullName>
    </submittedName>
</protein>
<feature type="compositionally biased region" description="Polar residues" evidence="1">
    <location>
        <begin position="9"/>
        <end position="24"/>
    </location>
</feature>
<gene>
    <name evidence="2" type="ORF">PVK06_044604</name>
</gene>